<dbReference type="InterPro" id="IPR052184">
    <property type="entry name" value="SDR_enzymes"/>
</dbReference>
<gene>
    <name evidence="2" type="ORF">PMZ80_002636</name>
</gene>
<reference evidence="2 3" key="1">
    <citation type="journal article" date="2023" name="Res Sq">
        <title>Genomic and morphological characterization of Knufia obscura isolated from the Mars 2020 spacecraft assembly facility.</title>
        <authorList>
            <person name="Chander A.M."/>
            <person name="Teixeira M.M."/>
            <person name="Singh N.K."/>
            <person name="Williams M.P."/>
            <person name="Parker C.W."/>
            <person name="Leo P."/>
            <person name="Stajich J.E."/>
            <person name="Torok T."/>
            <person name="Tighe S."/>
            <person name="Mason C.E."/>
            <person name="Venkateswaran K."/>
        </authorList>
    </citation>
    <scope>NUCLEOTIDE SEQUENCE [LARGE SCALE GENOMIC DNA]</scope>
    <source>
        <strain evidence="2 3">CCFEE 5817</strain>
    </source>
</reference>
<dbReference type="InterPro" id="IPR002347">
    <property type="entry name" value="SDR_fam"/>
</dbReference>
<dbReference type="SUPFAM" id="SSF51735">
    <property type="entry name" value="NAD(P)-binding Rossmann-fold domains"/>
    <property type="match status" value="1"/>
</dbReference>
<dbReference type="PANTHER" id="PTHR45458:SF3">
    <property type="entry name" value="CHAIN DEHYDROGENASE (ATSC), PUTATIVE-RELATED"/>
    <property type="match status" value="1"/>
</dbReference>
<dbReference type="Proteomes" id="UP001334248">
    <property type="component" value="Unassembled WGS sequence"/>
</dbReference>
<dbReference type="Pfam" id="PF01177">
    <property type="entry name" value="Asp_Glu_race"/>
    <property type="match status" value="1"/>
</dbReference>
<organism evidence="2 3">
    <name type="scientific">Knufia obscura</name>
    <dbReference type="NCBI Taxonomy" id="1635080"/>
    <lineage>
        <taxon>Eukaryota</taxon>
        <taxon>Fungi</taxon>
        <taxon>Dikarya</taxon>
        <taxon>Ascomycota</taxon>
        <taxon>Pezizomycotina</taxon>
        <taxon>Eurotiomycetes</taxon>
        <taxon>Chaetothyriomycetidae</taxon>
        <taxon>Chaetothyriales</taxon>
        <taxon>Trichomeriaceae</taxon>
        <taxon>Knufia</taxon>
    </lineage>
</organism>
<sequence>MWPNSENSDAQGKHKVVPQIVLRTNITSSGTMVVYVITGASRGLGYEFIRQLSQGDNIVFGLVRTKAAAETKVSEDGLKNVHIISADVTDTASLRAARAEVEKISPVVDVLINNAAILSPKSAFNSLSDFEDDPAVLDEEMNTNYQTNVLGVIKTINTFLPLVKKSSIKKVVSITTGLADDKLTNDYDLYEAGPYTISKAALNTVVAKYNARHGKSSDKILFVGISPGLVSTGNDVQPPPDSTMPQKFAKAFPHFTGPITPEESVKAVMAVVEKAKVDSEYAGGFVSHFGNKQGVIGLIGGMSWESSAEYYRIINQVVRSRLGGLRSARCLMWSFDFGEIEGLQHAGRWDDATALMIDAAKRLERGGADFFLICTNTMHRMADQVQSAVHIPLLHIADPTAERIKAQDIKRIGLLGTAFTMEQDFYKGRLQHRFGLDVLIPEADDRATVHRVIYDELVQGRAEPTSRSAYRAVIARLVERGAEAIILGCTEIMLLVKPEDSPVPLFDTTGIHAEAAVDRALSLVSVTN</sequence>
<evidence type="ECO:0008006" key="4">
    <source>
        <dbReference type="Google" id="ProtNLM"/>
    </source>
</evidence>
<accession>A0ABR0RXW0</accession>
<dbReference type="EMBL" id="JAVHJV010000002">
    <property type="protein sequence ID" value="KAK5945431.1"/>
    <property type="molecule type" value="Genomic_DNA"/>
</dbReference>
<dbReference type="InterPro" id="IPR001920">
    <property type="entry name" value="Asp/Glu_race"/>
</dbReference>
<evidence type="ECO:0000256" key="1">
    <source>
        <dbReference type="ARBA" id="ARBA00007847"/>
    </source>
</evidence>
<dbReference type="RefSeq" id="XP_064733521.1">
    <property type="nucleotide sequence ID" value="XM_064871068.1"/>
</dbReference>
<dbReference type="PRINTS" id="PR00081">
    <property type="entry name" value="GDHRDH"/>
</dbReference>
<comment type="caution">
    <text evidence="2">The sequence shown here is derived from an EMBL/GenBank/DDBJ whole genome shotgun (WGS) entry which is preliminary data.</text>
</comment>
<dbReference type="NCBIfam" id="TIGR00035">
    <property type="entry name" value="asp_race"/>
    <property type="match status" value="1"/>
</dbReference>
<dbReference type="InterPro" id="IPR036291">
    <property type="entry name" value="NAD(P)-bd_dom_sf"/>
</dbReference>
<evidence type="ECO:0000313" key="3">
    <source>
        <dbReference type="Proteomes" id="UP001334248"/>
    </source>
</evidence>
<name>A0ABR0RXW0_9EURO</name>
<dbReference type="SUPFAM" id="SSF53681">
    <property type="entry name" value="Aspartate/glutamate racemase"/>
    <property type="match status" value="2"/>
</dbReference>
<dbReference type="InterPro" id="IPR015942">
    <property type="entry name" value="Asp/Glu/hydantoin_racemase"/>
</dbReference>
<comment type="similarity">
    <text evidence="1">Belongs to the aspartate/glutamate racemases family.</text>
</comment>
<protein>
    <recommendedName>
        <fullName evidence="4">Aspartate racemase</fullName>
    </recommendedName>
</protein>
<evidence type="ECO:0000313" key="2">
    <source>
        <dbReference type="EMBL" id="KAK5945431.1"/>
    </source>
</evidence>
<keyword evidence="3" id="KW-1185">Reference proteome</keyword>
<dbReference type="Gene3D" id="3.40.50.720">
    <property type="entry name" value="NAD(P)-binding Rossmann-like Domain"/>
    <property type="match status" value="1"/>
</dbReference>
<dbReference type="Pfam" id="PF00106">
    <property type="entry name" value="adh_short"/>
    <property type="match status" value="1"/>
</dbReference>
<dbReference type="InterPro" id="IPR004380">
    <property type="entry name" value="Asp_race"/>
</dbReference>
<dbReference type="GeneID" id="89996085"/>
<proteinExistence type="inferred from homology"/>
<dbReference type="Gene3D" id="3.40.50.1860">
    <property type="match status" value="2"/>
</dbReference>
<dbReference type="PANTHER" id="PTHR45458">
    <property type="entry name" value="SHORT-CHAIN DEHYDROGENASE/REDUCTASE SDR"/>
    <property type="match status" value="1"/>
</dbReference>